<dbReference type="Gene3D" id="3.20.20.80">
    <property type="entry name" value="Glycosidases"/>
    <property type="match status" value="1"/>
</dbReference>
<dbReference type="RefSeq" id="WP_183950900.1">
    <property type="nucleotide sequence ID" value="NZ_JACIDH010000002.1"/>
</dbReference>
<keyword evidence="5 10" id="KW-0328">Glycosyltransferase</keyword>
<keyword evidence="12" id="KW-1185">Reference proteome</keyword>
<dbReference type="GO" id="GO:0004134">
    <property type="term" value="F:4-alpha-glucanotransferase activity"/>
    <property type="evidence" value="ECO:0007669"/>
    <property type="project" value="UniProtKB-EC"/>
</dbReference>
<comment type="caution">
    <text evidence="11">The sequence shown here is derived from an EMBL/GenBank/DDBJ whole genome shotgun (WGS) entry which is preliminary data.</text>
</comment>
<evidence type="ECO:0000256" key="9">
    <source>
        <dbReference type="ARBA" id="ARBA00031501"/>
    </source>
</evidence>
<dbReference type="Proteomes" id="UP000538670">
    <property type="component" value="Unassembled WGS sequence"/>
</dbReference>
<dbReference type="AlphaFoldDB" id="A0A7W6A7R3"/>
<dbReference type="NCBIfam" id="TIGR00217">
    <property type="entry name" value="malQ"/>
    <property type="match status" value="1"/>
</dbReference>
<gene>
    <name evidence="11" type="ORF">GGR48_001145</name>
</gene>
<dbReference type="EMBL" id="JACIDH010000002">
    <property type="protein sequence ID" value="MBB3878732.1"/>
    <property type="molecule type" value="Genomic_DNA"/>
</dbReference>
<organism evidence="11 12">
    <name type="scientific">Sphingomonas pseudosanguinis</name>
    <dbReference type="NCBI Taxonomy" id="413712"/>
    <lineage>
        <taxon>Bacteria</taxon>
        <taxon>Pseudomonadati</taxon>
        <taxon>Pseudomonadota</taxon>
        <taxon>Alphaproteobacteria</taxon>
        <taxon>Sphingomonadales</taxon>
        <taxon>Sphingomonadaceae</taxon>
        <taxon>Sphingomonas</taxon>
    </lineage>
</organism>
<dbReference type="InterPro" id="IPR017853">
    <property type="entry name" value="GH"/>
</dbReference>
<dbReference type="EC" id="2.4.1.25" evidence="3 10"/>
<proteinExistence type="inferred from homology"/>
<sequence length="631" mass="67983">MSDLHDRAEAAGLIRQWQDAKGEDQIVSDEALEAILACLDDDAIEERFVSADMGGIVVLPSGWRTGPAELRLESGDIRPVTLSEDDDRVCLTGIAMPGYHHLRQDDRELTVAIAPLRCPSPPAGRHWGSAVQIPSLREGHGAYGDFASLAQAAATLGRAGAAAVAISPVHALFPADASRFSPYAPSSRLFRNAWLAPADEPVTEAEELIDWSTAAPDRMRDLRIVYDRLSDADRATFAEWREAQGERLQAQAVFDALHSYFLARNGASGWRQWPDEFHDPTGEAVREFVADHADAVAFHAFAQWHADRGLARAADAARDASMAIGLIADLAIGVAGDGADSWSRPQDVLTGLSIGAPPDPLGPDGQNWGITALSPFALRRQGFASFIGTLRAILAHAGGVRIDHALGLGRLWVIPEGRTADQGAYLTMPFDHMLRILKIEAHRANDGRGAIVIGEDLGTVPPGFRDVMADAGMLGMRVLPFERDAEGDFVPSQDWSADAIAMTATHDIATVAGWWQGRDLEWRAKIAGKSVSSDQQDERADERSRLWDKIGDGPMPQEAAPVVDAAIAAVASSPCPLAIIPAEDLLGLVEQPNLPGTINEHPNWRRRLPDTLDAAFADPVVATRIATLNAR</sequence>
<evidence type="ECO:0000313" key="12">
    <source>
        <dbReference type="Proteomes" id="UP000538670"/>
    </source>
</evidence>
<evidence type="ECO:0000313" key="11">
    <source>
        <dbReference type="EMBL" id="MBB3878732.1"/>
    </source>
</evidence>
<protein>
    <recommendedName>
        <fullName evidence="4 10">4-alpha-glucanotransferase</fullName>
        <ecNumber evidence="3 10">2.4.1.25</ecNumber>
    </recommendedName>
    <alternativeName>
        <fullName evidence="8 10">Amylomaltase</fullName>
    </alternativeName>
    <alternativeName>
        <fullName evidence="9 10">Disproportionating enzyme</fullName>
    </alternativeName>
</protein>
<dbReference type="InterPro" id="IPR003385">
    <property type="entry name" value="Glyco_hydro_77"/>
</dbReference>
<evidence type="ECO:0000256" key="10">
    <source>
        <dbReference type="RuleBase" id="RU361207"/>
    </source>
</evidence>
<evidence type="ECO:0000256" key="5">
    <source>
        <dbReference type="ARBA" id="ARBA00022676"/>
    </source>
</evidence>
<name>A0A7W6A7R3_9SPHN</name>
<comment type="similarity">
    <text evidence="2 10">Belongs to the disproportionating enzyme family.</text>
</comment>
<reference evidence="11 12" key="1">
    <citation type="submission" date="2020-08" db="EMBL/GenBank/DDBJ databases">
        <title>Genomic Encyclopedia of Type Strains, Phase IV (KMG-IV): sequencing the most valuable type-strain genomes for metagenomic binning, comparative biology and taxonomic classification.</title>
        <authorList>
            <person name="Goeker M."/>
        </authorList>
    </citation>
    <scope>NUCLEOTIDE SEQUENCE [LARGE SCALE GENOMIC DNA]</scope>
    <source>
        <strain evidence="11 12">DSM 19512</strain>
    </source>
</reference>
<evidence type="ECO:0000256" key="6">
    <source>
        <dbReference type="ARBA" id="ARBA00022679"/>
    </source>
</evidence>
<dbReference type="SUPFAM" id="SSF51445">
    <property type="entry name" value="(Trans)glycosidases"/>
    <property type="match status" value="1"/>
</dbReference>
<evidence type="ECO:0000256" key="2">
    <source>
        <dbReference type="ARBA" id="ARBA00005684"/>
    </source>
</evidence>
<evidence type="ECO:0000256" key="4">
    <source>
        <dbReference type="ARBA" id="ARBA00020295"/>
    </source>
</evidence>
<evidence type="ECO:0000256" key="1">
    <source>
        <dbReference type="ARBA" id="ARBA00000439"/>
    </source>
</evidence>
<dbReference type="PANTHER" id="PTHR32438:SF5">
    <property type="entry name" value="4-ALPHA-GLUCANOTRANSFERASE DPE1, CHLOROPLASTIC_AMYLOPLASTIC"/>
    <property type="match status" value="1"/>
</dbReference>
<keyword evidence="6 10" id="KW-0808">Transferase</keyword>
<keyword evidence="7 10" id="KW-0119">Carbohydrate metabolism</keyword>
<dbReference type="GO" id="GO:0005975">
    <property type="term" value="P:carbohydrate metabolic process"/>
    <property type="evidence" value="ECO:0007669"/>
    <property type="project" value="InterPro"/>
</dbReference>
<evidence type="ECO:0000256" key="3">
    <source>
        <dbReference type="ARBA" id="ARBA00012560"/>
    </source>
</evidence>
<comment type="catalytic activity">
    <reaction evidence="1 10">
        <text>Transfers a segment of a (1-&gt;4)-alpha-D-glucan to a new position in an acceptor, which may be glucose or a (1-&gt;4)-alpha-D-glucan.</text>
        <dbReference type="EC" id="2.4.1.25"/>
    </reaction>
</comment>
<dbReference type="Pfam" id="PF02446">
    <property type="entry name" value="Glyco_hydro_77"/>
    <property type="match status" value="1"/>
</dbReference>
<evidence type="ECO:0000256" key="8">
    <source>
        <dbReference type="ARBA" id="ARBA00031423"/>
    </source>
</evidence>
<dbReference type="PANTHER" id="PTHR32438">
    <property type="entry name" value="4-ALPHA-GLUCANOTRANSFERASE DPE1, CHLOROPLASTIC/AMYLOPLASTIC"/>
    <property type="match status" value="1"/>
</dbReference>
<accession>A0A7W6A7R3</accession>
<evidence type="ECO:0000256" key="7">
    <source>
        <dbReference type="ARBA" id="ARBA00023277"/>
    </source>
</evidence>